<gene>
    <name evidence="11" type="primary">pgeF</name>
    <name evidence="11" type="ORF">ENP47_04310</name>
</gene>
<dbReference type="InterPro" id="IPR038371">
    <property type="entry name" value="Cu_polyphenol_OxRdtase_sf"/>
</dbReference>
<keyword evidence="6" id="KW-0862">Zinc</keyword>
<accession>A0A7C2BGS2</accession>
<dbReference type="GO" id="GO:0005507">
    <property type="term" value="F:copper ion binding"/>
    <property type="evidence" value="ECO:0007669"/>
    <property type="project" value="TreeGrafter"/>
</dbReference>
<evidence type="ECO:0000256" key="5">
    <source>
        <dbReference type="ARBA" id="ARBA00022801"/>
    </source>
</evidence>
<comment type="caution">
    <text evidence="11">The sequence shown here is derived from an EMBL/GenBank/DDBJ whole genome shotgun (WGS) entry which is preliminary data.</text>
</comment>
<comment type="catalytic activity">
    <reaction evidence="9">
        <text>S-methyl-5'-thioadenosine + phosphate = 5-(methylsulfanyl)-alpha-D-ribose 1-phosphate + adenine</text>
        <dbReference type="Rhea" id="RHEA:11852"/>
        <dbReference type="ChEBI" id="CHEBI:16708"/>
        <dbReference type="ChEBI" id="CHEBI:17509"/>
        <dbReference type="ChEBI" id="CHEBI:43474"/>
        <dbReference type="ChEBI" id="CHEBI:58533"/>
        <dbReference type="EC" id="2.4.2.28"/>
    </reaction>
    <physiologicalReaction direction="left-to-right" evidence="9">
        <dbReference type="Rhea" id="RHEA:11853"/>
    </physiologicalReaction>
</comment>
<evidence type="ECO:0000256" key="9">
    <source>
        <dbReference type="ARBA" id="ARBA00049893"/>
    </source>
</evidence>
<reference evidence="11" key="1">
    <citation type="journal article" date="2020" name="mSystems">
        <title>Genome- and Community-Level Interaction Insights into Carbon Utilization and Element Cycling Functions of Hydrothermarchaeota in Hydrothermal Sediment.</title>
        <authorList>
            <person name="Zhou Z."/>
            <person name="Liu Y."/>
            <person name="Xu W."/>
            <person name="Pan J."/>
            <person name="Luo Z.H."/>
            <person name="Li M."/>
        </authorList>
    </citation>
    <scope>NUCLEOTIDE SEQUENCE [LARGE SCALE GENOMIC DNA]</scope>
    <source>
        <strain evidence="11">SpSt-222</strain>
    </source>
</reference>
<dbReference type="SUPFAM" id="SSF64438">
    <property type="entry name" value="CNF1/YfiH-like putative cysteine hydrolases"/>
    <property type="match status" value="1"/>
</dbReference>
<evidence type="ECO:0000256" key="4">
    <source>
        <dbReference type="ARBA" id="ARBA00022723"/>
    </source>
</evidence>
<evidence type="ECO:0000256" key="8">
    <source>
        <dbReference type="ARBA" id="ARBA00048968"/>
    </source>
</evidence>
<protein>
    <recommendedName>
        <fullName evidence="10">Purine nucleoside phosphorylase</fullName>
    </recommendedName>
</protein>
<keyword evidence="3" id="KW-0808">Transferase</keyword>
<proteinExistence type="inferred from homology"/>
<dbReference type="CDD" id="cd16833">
    <property type="entry name" value="YfiH"/>
    <property type="match status" value="1"/>
</dbReference>
<keyword evidence="5" id="KW-0378">Hydrolase</keyword>
<evidence type="ECO:0000313" key="11">
    <source>
        <dbReference type="EMBL" id="HEF64808.1"/>
    </source>
</evidence>
<dbReference type="GO" id="GO:0017061">
    <property type="term" value="F:S-methyl-5-thioadenosine phosphorylase activity"/>
    <property type="evidence" value="ECO:0007669"/>
    <property type="project" value="UniProtKB-EC"/>
</dbReference>
<comment type="catalytic activity">
    <reaction evidence="7">
        <text>adenosine + H2O + H(+) = inosine + NH4(+)</text>
        <dbReference type="Rhea" id="RHEA:24408"/>
        <dbReference type="ChEBI" id="CHEBI:15377"/>
        <dbReference type="ChEBI" id="CHEBI:15378"/>
        <dbReference type="ChEBI" id="CHEBI:16335"/>
        <dbReference type="ChEBI" id="CHEBI:17596"/>
        <dbReference type="ChEBI" id="CHEBI:28938"/>
        <dbReference type="EC" id="3.5.4.4"/>
    </reaction>
    <physiologicalReaction direction="left-to-right" evidence="7">
        <dbReference type="Rhea" id="RHEA:24409"/>
    </physiologicalReaction>
</comment>
<evidence type="ECO:0000256" key="3">
    <source>
        <dbReference type="ARBA" id="ARBA00022679"/>
    </source>
</evidence>
<dbReference type="GO" id="GO:0016787">
    <property type="term" value="F:hydrolase activity"/>
    <property type="evidence" value="ECO:0007669"/>
    <property type="project" value="UniProtKB-KW"/>
</dbReference>
<evidence type="ECO:0000256" key="6">
    <source>
        <dbReference type="ARBA" id="ARBA00022833"/>
    </source>
</evidence>
<dbReference type="EMBL" id="DSJL01000009">
    <property type="protein sequence ID" value="HEF64808.1"/>
    <property type="molecule type" value="Genomic_DNA"/>
</dbReference>
<dbReference type="Pfam" id="PF02578">
    <property type="entry name" value="Cu-oxidase_4"/>
    <property type="match status" value="1"/>
</dbReference>
<comment type="similarity">
    <text evidence="2 10">Belongs to the purine nucleoside phosphorylase YfiH/LACC1 family.</text>
</comment>
<dbReference type="InterPro" id="IPR011324">
    <property type="entry name" value="Cytotoxic_necrot_fac-like_cat"/>
</dbReference>
<dbReference type="InterPro" id="IPR003730">
    <property type="entry name" value="Cu_polyphenol_OxRdtase"/>
</dbReference>
<comment type="catalytic activity">
    <reaction evidence="8">
        <text>adenosine + phosphate = alpha-D-ribose 1-phosphate + adenine</text>
        <dbReference type="Rhea" id="RHEA:27642"/>
        <dbReference type="ChEBI" id="CHEBI:16335"/>
        <dbReference type="ChEBI" id="CHEBI:16708"/>
        <dbReference type="ChEBI" id="CHEBI:43474"/>
        <dbReference type="ChEBI" id="CHEBI:57720"/>
        <dbReference type="EC" id="2.4.2.1"/>
    </reaction>
    <physiologicalReaction direction="left-to-right" evidence="8">
        <dbReference type="Rhea" id="RHEA:27643"/>
    </physiologicalReaction>
</comment>
<dbReference type="PANTHER" id="PTHR30616">
    <property type="entry name" value="UNCHARACTERIZED PROTEIN YFIH"/>
    <property type="match status" value="1"/>
</dbReference>
<evidence type="ECO:0000256" key="10">
    <source>
        <dbReference type="RuleBase" id="RU361274"/>
    </source>
</evidence>
<evidence type="ECO:0000256" key="1">
    <source>
        <dbReference type="ARBA" id="ARBA00000553"/>
    </source>
</evidence>
<dbReference type="NCBIfam" id="TIGR00726">
    <property type="entry name" value="peptidoglycan editing factor PgeF"/>
    <property type="match status" value="1"/>
</dbReference>
<dbReference type="AlphaFoldDB" id="A0A7C2BGS2"/>
<evidence type="ECO:0000256" key="7">
    <source>
        <dbReference type="ARBA" id="ARBA00047989"/>
    </source>
</evidence>
<organism evidence="11">
    <name type="scientific">Thermomicrobium roseum</name>
    <dbReference type="NCBI Taxonomy" id="500"/>
    <lineage>
        <taxon>Bacteria</taxon>
        <taxon>Pseudomonadati</taxon>
        <taxon>Thermomicrobiota</taxon>
        <taxon>Thermomicrobia</taxon>
        <taxon>Thermomicrobiales</taxon>
        <taxon>Thermomicrobiaceae</taxon>
        <taxon>Thermomicrobium</taxon>
    </lineage>
</organism>
<comment type="catalytic activity">
    <reaction evidence="1">
        <text>inosine + phosphate = alpha-D-ribose 1-phosphate + hypoxanthine</text>
        <dbReference type="Rhea" id="RHEA:27646"/>
        <dbReference type="ChEBI" id="CHEBI:17368"/>
        <dbReference type="ChEBI" id="CHEBI:17596"/>
        <dbReference type="ChEBI" id="CHEBI:43474"/>
        <dbReference type="ChEBI" id="CHEBI:57720"/>
        <dbReference type="EC" id="2.4.2.1"/>
    </reaction>
    <physiologicalReaction direction="left-to-right" evidence="1">
        <dbReference type="Rhea" id="RHEA:27647"/>
    </physiologicalReaction>
</comment>
<dbReference type="PANTHER" id="PTHR30616:SF2">
    <property type="entry name" value="PURINE NUCLEOSIDE PHOSPHORYLASE LACC1"/>
    <property type="match status" value="1"/>
</dbReference>
<name>A0A7C2BGS2_THERO</name>
<keyword evidence="4" id="KW-0479">Metal-binding</keyword>
<evidence type="ECO:0000256" key="2">
    <source>
        <dbReference type="ARBA" id="ARBA00007353"/>
    </source>
</evidence>
<dbReference type="Gene3D" id="3.60.140.10">
    <property type="entry name" value="CNF1/YfiH-like putative cysteine hydrolases"/>
    <property type="match status" value="1"/>
</dbReference>
<sequence>MRIQPYRFVTLTQLGIPHGMTRRDPSLPGHGAVSWNAGCDVALQNRRHWWKQLGLPLESTVFGRQVHGARVAVVMRKDGGRGALEPSTAIPDTDALVTAERGLPLVVQCADCVPILLYAPDVPAVAGVHAGWRGTTQLIVLRAIEVLVENFGAQPSKLRAALGPSIGPCCYEVGDEVVEQWLTTAPADGQRAVSRRETRYVFDLWEANRLLLLEAGVLPQHIELAGICTRCHASDWFSYRAAGPRSGAQAAVIALPVDQVG</sequence>